<evidence type="ECO:0000313" key="17">
    <source>
        <dbReference type="EMBL" id="MBW0511823.1"/>
    </source>
</evidence>
<feature type="region of interest" description="Disordered" evidence="15">
    <location>
        <begin position="322"/>
        <end position="352"/>
    </location>
</feature>
<dbReference type="InterPro" id="IPR036397">
    <property type="entry name" value="RNaseH_sf"/>
</dbReference>
<feature type="domain" description="Integrase catalytic" evidence="16">
    <location>
        <begin position="97"/>
        <end position="268"/>
    </location>
</feature>
<keyword evidence="11" id="KW-0808">Transferase</keyword>
<keyword evidence="10" id="KW-0695">RNA-directed DNA polymerase</keyword>
<dbReference type="PANTHER" id="PTHR42648">
    <property type="entry name" value="TRANSPOSASE, PUTATIVE-RELATED"/>
    <property type="match status" value="1"/>
</dbReference>
<keyword evidence="18" id="KW-1185">Reference proteome</keyword>
<evidence type="ECO:0000256" key="6">
    <source>
        <dbReference type="ARBA" id="ARBA00022801"/>
    </source>
</evidence>
<dbReference type="Pfam" id="PF25597">
    <property type="entry name" value="SH3_retrovirus"/>
    <property type="match status" value="1"/>
</dbReference>
<dbReference type="GO" id="GO:0015074">
    <property type="term" value="P:DNA integration"/>
    <property type="evidence" value="ECO:0007669"/>
    <property type="project" value="UniProtKB-KW"/>
</dbReference>
<evidence type="ECO:0000256" key="7">
    <source>
        <dbReference type="ARBA" id="ARBA00022842"/>
    </source>
</evidence>
<keyword evidence="1" id="KW-0815">Transposition</keyword>
<comment type="catalytic activity">
    <reaction evidence="14">
        <text>DNA(n) + a 2'-deoxyribonucleoside 5'-triphosphate = DNA(n+1) + diphosphate</text>
        <dbReference type="Rhea" id="RHEA:22508"/>
        <dbReference type="Rhea" id="RHEA-COMP:17339"/>
        <dbReference type="Rhea" id="RHEA-COMP:17340"/>
        <dbReference type="ChEBI" id="CHEBI:33019"/>
        <dbReference type="ChEBI" id="CHEBI:61560"/>
        <dbReference type="ChEBI" id="CHEBI:173112"/>
        <dbReference type="EC" id="2.7.7.7"/>
    </reaction>
</comment>
<keyword evidence="3" id="KW-0540">Nuclease</keyword>
<dbReference type="Pfam" id="PF00665">
    <property type="entry name" value="rve"/>
    <property type="match status" value="1"/>
</dbReference>
<dbReference type="PANTHER" id="PTHR42648:SF11">
    <property type="entry name" value="TRANSPOSON TY4-P GAG-POL POLYPROTEIN"/>
    <property type="match status" value="1"/>
</dbReference>
<dbReference type="GO" id="GO:0005634">
    <property type="term" value="C:nucleus"/>
    <property type="evidence" value="ECO:0007669"/>
    <property type="project" value="UniProtKB-ARBA"/>
</dbReference>
<comment type="caution">
    <text evidence="17">The sequence shown here is derived from an EMBL/GenBank/DDBJ whole genome shotgun (WGS) entry which is preliminary data.</text>
</comment>
<keyword evidence="11" id="KW-0239">DNA-directed DNA polymerase</keyword>
<gene>
    <name evidence="17" type="ORF">O181_051538</name>
</gene>
<dbReference type="InterPro" id="IPR012337">
    <property type="entry name" value="RNaseH-like_sf"/>
</dbReference>
<dbReference type="GO" id="GO:0003723">
    <property type="term" value="F:RNA binding"/>
    <property type="evidence" value="ECO:0007669"/>
    <property type="project" value="UniProtKB-KW"/>
</dbReference>
<dbReference type="OrthoDB" id="107257at2759"/>
<feature type="region of interest" description="Disordered" evidence="15">
    <location>
        <begin position="368"/>
        <end position="393"/>
    </location>
</feature>
<dbReference type="Gene3D" id="3.30.420.10">
    <property type="entry name" value="Ribonuclease H-like superfamily/Ribonuclease H"/>
    <property type="match status" value="1"/>
</dbReference>
<dbReference type="GO" id="GO:0032196">
    <property type="term" value="P:transposition"/>
    <property type="evidence" value="ECO:0007669"/>
    <property type="project" value="UniProtKB-KW"/>
</dbReference>
<dbReference type="EMBL" id="AVOT02022396">
    <property type="protein sequence ID" value="MBW0511823.1"/>
    <property type="molecule type" value="Genomic_DNA"/>
</dbReference>
<evidence type="ECO:0000256" key="8">
    <source>
        <dbReference type="ARBA" id="ARBA00022884"/>
    </source>
</evidence>
<sequence>MKPNYKILTHNNKPFELVDHNKNVILNGTFNSGKFEVTIEQNQALATIINHNNILTLHQATGHPSPEYLGKMFPTLTTTNLQFPTCNLCKITKLPFKGTFPKPQRRLQFIHTDLFEPINTPSNSGYKYCLRVVDGYNRYVWTTFLKCKSETSFHIQKLIKRIENQCKEKITNLVSDNGSEFEKNQLTTFFQDNCITHLTTAPYTPEQNPFAKRGDRTTITKARCLLSDSGLDKYFWAKAVRTATYLESITPKKSLNYSTPYYKWFERLPTYQHLKPFFCLCYYLNNQHQDKFSEKGYEGLFLGYEEGHRAYQILDRRTEPQITSGDPIVTNTVFPRDDHPKLPTDNSLNPNLITNMPRDKRGDHCKWIPESQPPANEIHGDVGNPRSIIESRQ</sequence>
<dbReference type="InterPro" id="IPR001584">
    <property type="entry name" value="Integrase_cat-core"/>
</dbReference>
<dbReference type="InterPro" id="IPR039537">
    <property type="entry name" value="Retrotran_Ty1/copia-like"/>
</dbReference>
<evidence type="ECO:0000256" key="3">
    <source>
        <dbReference type="ARBA" id="ARBA00022722"/>
    </source>
</evidence>
<evidence type="ECO:0000256" key="12">
    <source>
        <dbReference type="ARBA" id="ARBA00023172"/>
    </source>
</evidence>
<reference evidence="17" key="1">
    <citation type="submission" date="2021-03" db="EMBL/GenBank/DDBJ databases">
        <title>Draft genome sequence of rust myrtle Austropuccinia psidii MF-1, a brazilian biotype.</title>
        <authorList>
            <person name="Quecine M.C."/>
            <person name="Pachon D.M.R."/>
            <person name="Bonatelli M.L."/>
            <person name="Correr F.H."/>
            <person name="Franceschini L.M."/>
            <person name="Leite T.F."/>
            <person name="Margarido G.R.A."/>
            <person name="Almeida C.A."/>
            <person name="Ferrarezi J.A."/>
            <person name="Labate C.A."/>
        </authorList>
    </citation>
    <scope>NUCLEOTIDE SEQUENCE</scope>
    <source>
        <strain evidence="17">MF-1</strain>
    </source>
</reference>
<name>A0A9Q3HNG9_9BASI</name>
<evidence type="ECO:0000313" key="18">
    <source>
        <dbReference type="Proteomes" id="UP000765509"/>
    </source>
</evidence>
<evidence type="ECO:0000256" key="13">
    <source>
        <dbReference type="ARBA" id="ARBA00048173"/>
    </source>
</evidence>
<accession>A0A9Q3HNG9</accession>
<protein>
    <recommendedName>
        <fullName evidence="16">Integrase catalytic domain-containing protein</fullName>
    </recommendedName>
</protein>
<dbReference type="PROSITE" id="PS50994">
    <property type="entry name" value="INTEGRASE"/>
    <property type="match status" value="1"/>
</dbReference>
<keyword evidence="12" id="KW-0233">DNA recombination</keyword>
<evidence type="ECO:0000256" key="2">
    <source>
        <dbReference type="ARBA" id="ARBA00022695"/>
    </source>
</evidence>
<evidence type="ECO:0000256" key="4">
    <source>
        <dbReference type="ARBA" id="ARBA00022723"/>
    </source>
</evidence>
<evidence type="ECO:0000259" key="16">
    <source>
        <dbReference type="PROSITE" id="PS50994"/>
    </source>
</evidence>
<keyword evidence="9" id="KW-0229">DNA integration</keyword>
<proteinExistence type="predicted"/>
<keyword evidence="4" id="KW-0479">Metal-binding</keyword>
<organism evidence="17 18">
    <name type="scientific">Austropuccinia psidii MF-1</name>
    <dbReference type="NCBI Taxonomy" id="1389203"/>
    <lineage>
        <taxon>Eukaryota</taxon>
        <taxon>Fungi</taxon>
        <taxon>Dikarya</taxon>
        <taxon>Basidiomycota</taxon>
        <taxon>Pucciniomycotina</taxon>
        <taxon>Pucciniomycetes</taxon>
        <taxon>Pucciniales</taxon>
        <taxon>Sphaerophragmiaceae</taxon>
        <taxon>Austropuccinia</taxon>
    </lineage>
</organism>
<comment type="catalytic activity">
    <reaction evidence="13">
        <text>DNA(n) + a 2'-deoxyribonucleoside 5'-triphosphate = DNA(n+1) + diphosphate</text>
        <dbReference type="Rhea" id="RHEA:22508"/>
        <dbReference type="Rhea" id="RHEA-COMP:17339"/>
        <dbReference type="Rhea" id="RHEA-COMP:17340"/>
        <dbReference type="ChEBI" id="CHEBI:33019"/>
        <dbReference type="ChEBI" id="CHEBI:61560"/>
        <dbReference type="ChEBI" id="CHEBI:173112"/>
        <dbReference type="EC" id="2.7.7.49"/>
    </reaction>
</comment>
<dbReference type="GO" id="GO:0046872">
    <property type="term" value="F:metal ion binding"/>
    <property type="evidence" value="ECO:0007669"/>
    <property type="project" value="UniProtKB-KW"/>
</dbReference>
<evidence type="ECO:0000256" key="9">
    <source>
        <dbReference type="ARBA" id="ARBA00022908"/>
    </source>
</evidence>
<dbReference type="GO" id="GO:0003964">
    <property type="term" value="F:RNA-directed DNA polymerase activity"/>
    <property type="evidence" value="ECO:0007669"/>
    <property type="project" value="UniProtKB-KW"/>
</dbReference>
<dbReference type="GO" id="GO:0003887">
    <property type="term" value="F:DNA-directed DNA polymerase activity"/>
    <property type="evidence" value="ECO:0007669"/>
    <property type="project" value="UniProtKB-KW"/>
</dbReference>
<keyword evidence="7" id="KW-0460">Magnesium</keyword>
<evidence type="ECO:0000256" key="5">
    <source>
        <dbReference type="ARBA" id="ARBA00022759"/>
    </source>
</evidence>
<dbReference type="SUPFAM" id="SSF53098">
    <property type="entry name" value="Ribonuclease H-like"/>
    <property type="match status" value="1"/>
</dbReference>
<keyword evidence="6" id="KW-0378">Hydrolase</keyword>
<keyword evidence="5" id="KW-0255">Endonuclease</keyword>
<dbReference type="InterPro" id="IPR057670">
    <property type="entry name" value="SH3_retrovirus"/>
</dbReference>
<keyword evidence="2" id="KW-0548">Nucleotidyltransferase</keyword>
<evidence type="ECO:0000256" key="15">
    <source>
        <dbReference type="SAM" id="MobiDB-lite"/>
    </source>
</evidence>
<keyword evidence="8" id="KW-0694">RNA-binding</keyword>
<dbReference type="GO" id="GO:0006310">
    <property type="term" value="P:DNA recombination"/>
    <property type="evidence" value="ECO:0007669"/>
    <property type="project" value="UniProtKB-KW"/>
</dbReference>
<evidence type="ECO:0000256" key="11">
    <source>
        <dbReference type="ARBA" id="ARBA00022932"/>
    </source>
</evidence>
<dbReference type="GO" id="GO:0016787">
    <property type="term" value="F:hydrolase activity"/>
    <property type="evidence" value="ECO:0007669"/>
    <property type="project" value="UniProtKB-KW"/>
</dbReference>
<dbReference type="GO" id="GO:0004519">
    <property type="term" value="F:endonuclease activity"/>
    <property type="evidence" value="ECO:0007669"/>
    <property type="project" value="UniProtKB-KW"/>
</dbReference>
<evidence type="ECO:0000256" key="10">
    <source>
        <dbReference type="ARBA" id="ARBA00022918"/>
    </source>
</evidence>
<dbReference type="Proteomes" id="UP000765509">
    <property type="component" value="Unassembled WGS sequence"/>
</dbReference>
<evidence type="ECO:0000256" key="1">
    <source>
        <dbReference type="ARBA" id="ARBA00022578"/>
    </source>
</evidence>
<dbReference type="AlphaFoldDB" id="A0A9Q3HNG9"/>
<evidence type="ECO:0000256" key="14">
    <source>
        <dbReference type="ARBA" id="ARBA00049244"/>
    </source>
</evidence>
<feature type="compositionally biased region" description="Polar residues" evidence="15">
    <location>
        <begin position="322"/>
        <end position="333"/>
    </location>
</feature>